<keyword evidence="5 7" id="KW-1133">Transmembrane helix</keyword>
<dbReference type="AlphaFoldDB" id="A0AAE6FX94"/>
<gene>
    <name evidence="9" type="ORF">BHS09_07940</name>
</gene>
<dbReference type="EMBL" id="CP017174">
    <property type="protein sequence ID" value="QDE66948.1"/>
    <property type="molecule type" value="Genomic_DNA"/>
</dbReference>
<accession>A0AAE6FX94</accession>
<protein>
    <submittedName>
        <fullName evidence="9">Permease</fullName>
    </submittedName>
</protein>
<proteinExistence type="inferred from homology"/>
<dbReference type="RefSeq" id="WP_140797581.1">
    <property type="nucleotide sequence ID" value="NZ_CP017173.1"/>
</dbReference>
<dbReference type="PANTHER" id="PTHR30489:SF0">
    <property type="entry name" value="LIPOPROTEIN-RELEASING SYSTEM TRANSMEMBRANE PROTEIN LOLE"/>
    <property type="match status" value="1"/>
</dbReference>
<name>A0AAE6FX94_MYXXA</name>
<organism evidence="9 10">
    <name type="scientific">Myxococcus xanthus</name>
    <dbReference type="NCBI Taxonomy" id="34"/>
    <lineage>
        <taxon>Bacteria</taxon>
        <taxon>Pseudomonadati</taxon>
        <taxon>Myxococcota</taxon>
        <taxon>Myxococcia</taxon>
        <taxon>Myxococcales</taxon>
        <taxon>Cystobacterineae</taxon>
        <taxon>Myxococcaceae</taxon>
        <taxon>Myxococcus</taxon>
    </lineage>
</organism>
<dbReference type="PANTHER" id="PTHR30489">
    <property type="entry name" value="LIPOPROTEIN-RELEASING SYSTEM TRANSMEMBRANE PROTEIN LOLE"/>
    <property type="match status" value="1"/>
</dbReference>
<dbReference type="GO" id="GO:0044874">
    <property type="term" value="P:lipoprotein localization to outer membrane"/>
    <property type="evidence" value="ECO:0007669"/>
    <property type="project" value="TreeGrafter"/>
</dbReference>
<reference evidence="9 10" key="1">
    <citation type="journal article" date="2019" name="Science">
        <title>Social genes are selection hotspots in kin groups of a soil microbe.</title>
        <authorList>
            <person name="Wielgoss S."/>
            <person name="Wolfensberger R."/>
            <person name="Sun L."/>
            <person name="Fiegna F."/>
            <person name="Velicer G.J."/>
        </authorList>
    </citation>
    <scope>NUCLEOTIDE SEQUENCE [LARGE SCALE GENOMIC DNA]</scope>
    <source>
        <strain evidence="9 10">MC3.5.9c15</strain>
    </source>
</reference>
<dbReference type="Proteomes" id="UP000320179">
    <property type="component" value="Chromosome"/>
</dbReference>
<feature type="transmembrane region" description="Helical" evidence="7">
    <location>
        <begin position="398"/>
        <end position="422"/>
    </location>
</feature>
<feature type="transmembrane region" description="Helical" evidence="7">
    <location>
        <begin position="345"/>
        <end position="378"/>
    </location>
</feature>
<evidence type="ECO:0000256" key="7">
    <source>
        <dbReference type="SAM" id="Phobius"/>
    </source>
</evidence>
<dbReference type="InterPro" id="IPR051447">
    <property type="entry name" value="Lipoprotein-release_system"/>
</dbReference>
<dbReference type="GO" id="GO:0098797">
    <property type="term" value="C:plasma membrane protein complex"/>
    <property type="evidence" value="ECO:0007669"/>
    <property type="project" value="TreeGrafter"/>
</dbReference>
<evidence type="ECO:0000256" key="2">
    <source>
        <dbReference type="ARBA" id="ARBA00005236"/>
    </source>
</evidence>
<feature type="domain" description="ABC3 transporter permease C-terminal" evidence="8">
    <location>
        <begin position="303"/>
        <end position="429"/>
    </location>
</feature>
<evidence type="ECO:0000256" key="3">
    <source>
        <dbReference type="ARBA" id="ARBA00022475"/>
    </source>
</evidence>
<comment type="similarity">
    <text evidence="2">Belongs to the ABC-4 integral membrane protein family. LolC/E subfamily.</text>
</comment>
<feature type="transmembrane region" description="Helical" evidence="7">
    <location>
        <begin position="20"/>
        <end position="45"/>
    </location>
</feature>
<keyword evidence="4 7" id="KW-0812">Transmembrane</keyword>
<evidence type="ECO:0000259" key="8">
    <source>
        <dbReference type="Pfam" id="PF02687"/>
    </source>
</evidence>
<evidence type="ECO:0000256" key="1">
    <source>
        <dbReference type="ARBA" id="ARBA00004651"/>
    </source>
</evidence>
<comment type="subcellular location">
    <subcellularLocation>
        <location evidence="1">Cell membrane</location>
        <topology evidence="1">Multi-pass membrane protein</topology>
    </subcellularLocation>
</comment>
<evidence type="ECO:0000256" key="6">
    <source>
        <dbReference type="ARBA" id="ARBA00023136"/>
    </source>
</evidence>
<evidence type="ECO:0000313" key="9">
    <source>
        <dbReference type="EMBL" id="QDE66948.1"/>
    </source>
</evidence>
<dbReference type="InterPro" id="IPR003838">
    <property type="entry name" value="ABC3_permease_C"/>
</dbReference>
<keyword evidence="3" id="KW-1003">Cell membrane</keyword>
<evidence type="ECO:0000313" key="10">
    <source>
        <dbReference type="Proteomes" id="UP000320179"/>
    </source>
</evidence>
<sequence>MRGLLGIALRNLFLRREQGLLLFAVIAAASGVLVGVMSLSAGVAATQKDVVTTFLSGELNVGGYFKVHPDSISPVVGDAAKVRAVVEPLVPGGCLLRERGRGQATAGAGRHRVRSYVVALDVEGEGAALRRFKVKDGALETLARPRTVALSTQLAGRLHVRVGDMATLFTQTVGGQRNALDVEVVAITERAGLLGESAGILVSNATLRELDGYRPGSAGVLQVACAGVDGGGLDVDGLAGQFRDSLRQAGFAVLPPAREAYGDKLSPLLREGWAGQRVDVTTWEDESAFLGFISAGLAALTVLVGAITLAVVMMGLFVSLSVAVRERTREVGTLRAVGMHRRSVVGMFMLEGMLLGAVSSGLGAAVAAGVCVLLRDAISLPEALSGFLFSDTLPLAPGPGHVVAAVVLATVGATLASIIPAARASSLSPRSAMDSL</sequence>
<evidence type="ECO:0000256" key="5">
    <source>
        <dbReference type="ARBA" id="ARBA00022989"/>
    </source>
</evidence>
<evidence type="ECO:0000256" key="4">
    <source>
        <dbReference type="ARBA" id="ARBA00022692"/>
    </source>
</evidence>
<dbReference type="Pfam" id="PF02687">
    <property type="entry name" value="FtsX"/>
    <property type="match status" value="1"/>
</dbReference>
<keyword evidence="6 7" id="KW-0472">Membrane</keyword>
<feature type="transmembrane region" description="Helical" evidence="7">
    <location>
        <begin position="297"/>
        <end position="324"/>
    </location>
</feature>